<feature type="compositionally biased region" description="Basic and acidic residues" evidence="1">
    <location>
        <begin position="82"/>
        <end position="94"/>
    </location>
</feature>
<protein>
    <submittedName>
        <fullName evidence="2">Uncharacterized protein</fullName>
    </submittedName>
</protein>
<keyword evidence="3" id="KW-1185">Reference proteome</keyword>
<organism evidence="2 3">
    <name type="scientific">Ranatra chinensis</name>
    <dbReference type="NCBI Taxonomy" id="642074"/>
    <lineage>
        <taxon>Eukaryota</taxon>
        <taxon>Metazoa</taxon>
        <taxon>Ecdysozoa</taxon>
        <taxon>Arthropoda</taxon>
        <taxon>Hexapoda</taxon>
        <taxon>Insecta</taxon>
        <taxon>Pterygota</taxon>
        <taxon>Neoptera</taxon>
        <taxon>Paraneoptera</taxon>
        <taxon>Hemiptera</taxon>
        <taxon>Heteroptera</taxon>
        <taxon>Panheteroptera</taxon>
        <taxon>Nepomorpha</taxon>
        <taxon>Nepidae</taxon>
        <taxon>Ranatrinae</taxon>
        <taxon>Ranatra</taxon>
    </lineage>
</organism>
<evidence type="ECO:0000313" key="2">
    <source>
        <dbReference type="EMBL" id="KAL1116871.1"/>
    </source>
</evidence>
<dbReference type="AlphaFoldDB" id="A0ABD0Y074"/>
<comment type="caution">
    <text evidence="2">The sequence shown here is derived from an EMBL/GenBank/DDBJ whole genome shotgun (WGS) entry which is preliminary data.</text>
</comment>
<reference evidence="2 3" key="1">
    <citation type="submission" date="2024-07" db="EMBL/GenBank/DDBJ databases">
        <title>Chromosome-level genome assembly of the water stick insect Ranatra chinensis (Heteroptera: Nepidae).</title>
        <authorList>
            <person name="Liu X."/>
        </authorList>
    </citation>
    <scope>NUCLEOTIDE SEQUENCE [LARGE SCALE GENOMIC DNA]</scope>
    <source>
        <strain evidence="2">Cailab_2021Rc</strain>
        <tissue evidence="2">Muscle</tissue>
    </source>
</reference>
<gene>
    <name evidence="2" type="ORF">AAG570_005340</name>
</gene>
<dbReference type="EMBL" id="JBFDAA010000017">
    <property type="protein sequence ID" value="KAL1116871.1"/>
    <property type="molecule type" value="Genomic_DNA"/>
</dbReference>
<feature type="region of interest" description="Disordered" evidence="1">
    <location>
        <begin position="1"/>
        <end position="33"/>
    </location>
</feature>
<evidence type="ECO:0000256" key="1">
    <source>
        <dbReference type="SAM" id="MobiDB-lite"/>
    </source>
</evidence>
<feature type="compositionally biased region" description="Polar residues" evidence="1">
    <location>
        <begin position="21"/>
        <end position="33"/>
    </location>
</feature>
<sequence>MMATTEPVRANELRAGDDGFGTSSRPPQNTASVRRNMFYKNDDGKGSFCADLNISIVSFTTFLKTVHLCDKMDEHKWLEIEHDTGETSRADHGADMPSIYD</sequence>
<evidence type="ECO:0000313" key="3">
    <source>
        <dbReference type="Proteomes" id="UP001558652"/>
    </source>
</evidence>
<feature type="region of interest" description="Disordered" evidence="1">
    <location>
        <begin position="82"/>
        <end position="101"/>
    </location>
</feature>
<dbReference type="Proteomes" id="UP001558652">
    <property type="component" value="Unassembled WGS sequence"/>
</dbReference>
<name>A0ABD0Y074_9HEMI</name>
<accession>A0ABD0Y074</accession>
<proteinExistence type="predicted"/>